<proteinExistence type="predicted"/>
<sequence length="156" mass="16689">MQPQKKKRKKGSGGVRAGAGRKSVASGITKTLPDETLPDRQITLFGGLARSTLSRTASQETAIAHASSDSQALDQEGEADEQTIVSPAASIVGDTTILVAAYAPDKTLDVYLPVETAAHPSYNNARDSTNTPDLDYNAAPNIVVDYIEKIYDKRKR</sequence>
<dbReference type="RefSeq" id="XP_014156657.1">
    <property type="nucleotide sequence ID" value="XM_014301182.1"/>
</dbReference>
<keyword evidence="3" id="KW-1185">Reference proteome</keyword>
<protein>
    <submittedName>
        <fullName evidence="2">Uncharacterized protein</fullName>
    </submittedName>
</protein>
<dbReference type="EMBL" id="KQ241896">
    <property type="protein sequence ID" value="KNC82755.1"/>
    <property type="molecule type" value="Genomic_DNA"/>
</dbReference>
<organism evidence="2 3">
    <name type="scientific">Sphaeroforma arctica JP610</name>
    <dbReference type="NCBI Taxonomy" id="667725"/>
    <lineage>
        <taxon>Eukaryota</taxon>
        <taxon>Ichthyosporea</taxon>
        <taxon>Ichthyophonida</taxon>
        <taxon>Sphaeroforma</taxon>
    </lineage>
</organism>
<feature type="compositionally biased region" description="Polar residues" evidence="1">
    <location>
        <begin position="59"/>
        <end position="73"/>
    </location>
</feature>
<evidence type="ECO:0000256" key="1">
    <source>
        <dbReference type="SAM" id="MobiDB-lite"/>
    </source>
</evidence>
<evidence type="ECO:0000313" key="3">
    <source>
        <dbReference type="Proteomes" id="UP000054560"/>
    </source>
</evidence>
<evidence type="ECO:0000313" key="2">
    <source>
        <dbReference type="EMBL" id="KNC82755.1"/>
    </source>
</evidence>
<feature type="region of interest" description="Disordered" evidence="1">
    <location>
        <begin position="1"/>
        <end position="36"/>
    </location>
</feature>
<reference evidence="2 3" key="1">
    <citation type="submission" date="2011-02" db="EMBL/GenBank/DDBJ databases">
        <title>The Genome Sequence of Sphaeroforma arctica JP610.</title>
        <authorList>
            <consortium name="The Broad Institute Genome Sequencing Platform"/>
            <person name="Russ C."/>
            <person name="Cuomo C."/>
            <person name="Young S.K."/>
            <person name="Zeng Q."/>
            <person name="Gargeya S."/>
            <person name="Alvarado L."/>
            <person name="Berlin A."/>
            <person name="Chapman S.B."/>
            <person name="Chen Z."/>
            <person name="Freedman E."/>
            <person name="Gellesch M."/>
            <person name="Goldberg J."/>
            <person name="Griggs A."/>
            <person name="Gujja S."/>
            <person name="Heilman E."/>
            <person name="Heiman D."/>
            <person name="Howarth C."/>
            <person name="Mehta T."/>
            <person name="Neiman D."/>
            <person name="Pearson M."/>
            <person name="Roberts A."/>
            <person name="Saif S."/>
            <person name="Shea T."/>
            <person name="Shenoy N."/>
            <person name="Sisk P."/>
            <person name="Stolte C."/>
            <person name="Sykes S."/>
            <person name="White J."/>
            <person name="Yandava C."/>
            <person name="Burger G."/>
            <person name="Gray M.W."/>
            <person name="Holland P.W.H."/>
            <person name="King N."/>
            <person name="Lang F.B.F."/>
            <person name="Roger A.J."/>
            <person name="Ruiz-Trillo I."/>
            <person name="Haas B."/>
            <person name="Nusbaum C."/>
            <person name="Birren B."/>
        </authorList>
    </citation>
    <scope>NUCLEOTIDE SEQUENCE [LARGE SCALE GENOMIC DNA]</scope>
    <source>
        <strain evidence="2 3">JP610</strain>
    </source>
</reference>
<dbReference type="Proteomes" id="UP000054560">
    <property type="component" value="Unassembled WGS sequence"/>
</dbReference>
<dbReference type="AlphaFoldDB" id="A0A0L0G101"/>
<feature type="compositionally biased region" description="Basic residues" evidence="1">
    <location>
        <begin position="1"/>
        <end position="11"/>
    </location>
</feature>
<gene>
    <name evidence="2" type="ORF">SARC_04969</name>
</gene>
<dbReference type="GeneID" id="25905473"/>
<accession>A0A0L0G101</accession>
<name>A0A0L0G101_9EUKA</name>
<feature type="region of interest" description="Disordered" evidence="1">
    <location>
        <begin position="59"/>
        <end position="81"/>
    </location>
</feature>